<proteinExistence type="predicted"/>
<name>A0A9P6IP30_9FUNG</name>
<evidence type="ECO:0000313" key="2">
    <source>
        <dbReference type="EMBL" id="KAF9941399.1"/>
    </source>
</evidence>
<reference evidence="2" key="1">
    <citation type="journal article" date="2020" name="Fungal Divers.">
        <title>Resolving the Mortierellaceae phylogeny through synthesis of multi-gene phylogenetics and phylogenomics.</title>
        <authorList>
            <person name="Vandepol N."/>
            <person name="Liber J."/>
            <person name="Desiro A."/>
            <person name="Na H."/>
            <person name="Kennedy M."/>
            <person name="Barry K."/>
            <person name="Grigoriev I.V."/>
            <person name="Miller A.N."/>
            <person name="O'Donnell K."/>
            <person name="Stajich J.E."/>
            <person name="Bonito G."/>
        </authorList>
    </citation>
    <scope>NUCLEOTIDE SEQUENCE</scope>
    <source>
        <strain evidence="2">MES-2147</strain>
    </source>
</reference>
<dbReference type="EMBL" id="JAAAHW010009415">
    <property type="protein sequence ID" value="KAF9941399.1"/>
    <property type="molecule type" value="Genomic_DNA"/>
</dbReference>
<comment type="caution">
    <text evidence="2">The sequence shown here is derived from an EMBL/GenBank/DDBJ whole genome shotgun (WGS) entry which is preliminary data.</text>
</comment>
<feature type="region of interest" description="Disordered" evidence="1">
    <location>
        <begin position="46"/>
        <end position="66"/>
    </location>
</feature>
<organism evidence="2 3">
    <name type="scientific">Modicella reniformis</name>
    <dbReference type="NCBI Taxonomy" id="1440133"/>
    <lineage>
        <taxon>Eukaryota</taxon>
        <taxon>Fungi</taxon>
        <taxon>Fungi incertae sedis</taxon>
        <taxon>Mucoromycota</taxon>
        <taxon>Mortierellomycotina</taxon>
        <taxon>Mortierellomycetes</taxon>
        <taxon>Mortierellales</taxon>
        <taxon>Mortierellaceae</taxon>
        <taxon>Modicella</taxon>
    </lineage>
</organism>
<keyword evidence="3" id="KW-1185">Reference proteome</keyword>
<feature type="non-terminal residue" evidence="2">
    <location>
        <position position="1"/>
    </location>
</feature>
<evidence type="ECO:0000313" key="3">
    <source>
        <dbReference type="Proteomes" id="UP000749646"/>
    </source>
</evidence>
<evidence type="ECO:0000256" key="1">
    <source>
        <dbReference type="SAM" id="MobiDB-lite"/>
    </source>
</evidence>
<dbReference type="Proteomes" id="UP000749646">
    <property type="component" value="Unassembled WGS sequence"/>
</dbReference>
<accession>A0A9P6IP30</accession>
<gene>
    <name evidence="2" type="ORF">BGZ65_003796</name>
</gene>
<protein>
    <submittedName>
        <fullName evidence="2">Uncharacterized protein</fullName>
    </submittedName>
</protein>
<dbReference type="AlphaFoldDB" id="A0A9P6IP30"/>
<sequence>ITTLGTLSASTATATAVKKNACCQVGHVGRVVAIVTTVTTAINTTTTRQGSQRGMGDEPVLDDDGSGSIINAAMDKEIIVTDKLP</sequence>